<dbReference type="Proteomes" id="UP000094291">
    <property type="component" value="Unassembled WGS sequence"/>
</dbReference>
<dbReference type="AlphaFoldDB" id="A0A1E2VA97"/>
<protein>
    <submittedName>
        <fullName evidence="1">Uncharacterized protein</fullName>
    </submittedName>
</protein>
<dbReference type="OrthoDB" id="6117587at2"/>
<name>A0A1E2VA97_9GAMM</name>
<dbReference type="STRING" id="197479.BFW38_10655"/>
<evidence type="ECO:0000313" key="2">
    <source>
        <dbReference type="Proteomes" id="UP000094291"/>
    </source>
</evidence>
<gene>
    <name evidence="1" type="ORF">BFW38_10655</name>
</gene>
<dbReference type="EMBL" id="MDTQ01000001">
    <property type="protein sequence ID" value="ODC03930.1"/>
    <property type="molecule type" value="Genomic_DNA"/>
</dbReference>
<reference evidence="1 2" key="1">
    <citation type="submission" date="2016-08" db="EMBL/GenBank/DDBJ databases">
        <authorList>
            <person name="Seilhamer J.J."/>
        </authorList>
    </citation>
    <scope>NUCLEOTIDE SEQUENCE [LARGE SCALE GENOMIC DNA]</scope>
    <source>
        <strain evidence="1 2">PH27A</strain>
    </source>
</reference>
<proteinExistence type="predicted"/>
<dbReference type="RefSeq" id="WP_068998586.1">
    <property type="nucleotide sequence ID" value="NZ_MDTQ01000001.1"/>
</dbReference>
<comment type="caution">
    <text evidence="1">The sequence shown here is derived from an EMBL/GenBank/DDBJ whole genome shotgun (WGS) entry which is preliminary data.</text>
</comment>
<sequence length="173" mass="19439">MSGRYMTLGYYVGFDHHFKATYEVMDWQGQHVFGNSKEIKGLIQSGVMGHENDIEGLTRHLLSEGILYPRGSLIEGITLDRAVREPKVIELPLYDDEKQFGMAWKAVNGLPATSGNLTRDIKLPIGKFASGTPVRDIIIKLGPAFPEFDITQAMTDGVNRMLLTRREQRAETQ</sequence>
<accession>A0A1E2VA97</accession>
<evidence type="ECO:0000313" key="1">
    <source>
        <dbReference type="EMBL" id="ODC03930.1"/>
    </source>
</evidence>
<organism evidence="1 2">
    <name type="scientific">Terasakiispira papahanaumokuakeensis</name>
    <dbReference type="NCBI Taxonomy" id="197479"/>
    <lineage>
        <taxon>Bacteria</taxon>
        <taxon>Pseudomonadati</taxon>
        <taxon>Pseudomonadota</taxon>
        <taxon>Gammaproteobacteria</taxon>
        <taxon>Oceanospirillales</taxon>
        <taxon>Terasakiispira</taxon>
    </lineage>
</organism>
<keyword evidence="2" id="KW-1185">Reference proteome</keyword>